<proteinExistence type="predicted"/>
<evidence type="ECO:0000313" key="2">
    <source>
        <dbReference type="Proteomes" id="UP000256686"/>
    </source>
</evidence>
<sequence length="117" mass="13979">MDQKSIARDRCPDYKKIYTDIIIERFPDKKNDLKIRNKIDCIETTLDILSLNTLIFGEEELLNEADNQKLRSYDENSIVKILDYQRKNQLSNTATALHFRMSRNTVAKWKMIYKYKI</sequence>
<protein>
    <submittedName>
        <fullName evidence="1">Helix-turn-helix domain-containing protein</fullName>
    </submittedName>
</protein>
<comment type="caution">
    <text evidence="1">The sequence shown here is derived from an EMBL/GenBank/DDBJ whole genome shotgun (WGS) entry which is preliminary data.</text>
</comment>
<keyword evidence="2" id="KW-1185">Reference proteome</keyword>
<dbReference type="Proteomes" id="UP000256686">
    <property type="component" value="Unassembled WGS sequence"/>
</dbReference>
<evidence type="ECO:0000313" key="1">
    <source>
        <dbReference type="EMBL" id="REC64215.1"/>
    </source>
</evidence>
<dbReference type="EMBL" id="QNVT01000001">
    <property type="protein sequence ID" value="REC64215.1"/>
    <property type="molecule type" value="Genomic_DNA"/>
</dbReference>
<accession>A0A3D9CEE3</accession>
<reference evidence="2" key="1">
    <citation type="submission" date="2018-06" db="EMBL/GenBank/DDBJ databases">
        <authorList>
            <person name="Lum Nde A."/>
            <person name="Hugo C."/>
        </authorList>
    </citation>
    <scope>NUCLEOTIDE SEQUENCE [LARGE SCALE GENOMIC DNA]</scope>
    <source>
        <strain evidence="2">1_F178</strain>
    </source>
</reference>
<organism evidence="1 2">
    <name type="scientific">Chryseobacterium pennae</name>
    <dbReference type="NCBI Taxonomy" id="2258962"/>
    <lineage>
        <taxon>Bacteria</taxon>
        <taxon>Pseudomonadati</taxon>
        <taxon>Bacteroidota</taxon>
        <taxon>Flavobacteriia</taxon>
        <taxon>Flavobacteriales</taxon>
        <taxon>Weeksellaceae</taxon>
        <taxon>Chryseobacterium group</taxon>
        <taxon>Chryseobacterium</taxon>
    </lineage>
</organism>
<name>A0A3D9CEE3_9FLAO</name>
<dbReference type="RefSeq" id="WP_115968170.1">
    <property type="nucleotide sequence ID" value="NZ_QNVT01000001.1"/>
</dbReference>
<gene>
    <name evidence="1" type="ORF">DRF65_01150</name>
</gene>
<dbReference type="AlphaFoldDB" id="A0A3D9CEE3"/>